<dbReference type="AlphaFoldDB" id="X1MPQ0"/>
<comment type="caution">
    <text evidence="1">The sequence shown here is derived from an EMBL/GenBank/DDBJ whole genome shotgun (WGS) entry which is preliminary data.</text>
</comment>
<proteinExistence type="predicted"/>
<gene>
    <name evidence="1" type="ORF">S06H3_16440</name>
</gene>
<dbReference type="EMBL" id="BARV01008135">
    <property type="protein sequence ID" value="GAI16665.1"/>
    <property type="molecule type" value="Genomic_DNA"/>
</dbReference>
<name>X1MPQ0_9ZZZZ</name>
<protein>
    <recommendedName>
        <fullName evidence="2">PEP-utilising enzyme C-terminal domain-containing protein</fullName>
    </recommendedName>
</protein>
<sequence length="36" mass="4141">DYSEFAEFLMKEGIHSMSLNPDTVIKTILNLAKKKK</sequence>
<feature type="non-terminal residue" evidence="1">
    <location>
        <position position="1"/>
    </location>
</feature>
<organism evidence="1">
    <name type="scientific">marine sediment metagenome</name>
    <dbReference type="NCBI Taxonomy" id="412755"/>
    <lineage>
        <taxon>unclassified sequences</taxon>
        <taxon>metagenomes</taxon>
        <taxon>ecological metagenomes</taxon>
    </lineage>
</organism>
<reference evidence="1" key="1">
    <citation type="journal article" date="2014" name="Front. Microbiol.">
        <title>High frequency of phylogenetically diverse reductive dehalogenase-homologous genes in deep subseafloor sedimentary metagenomes.</title>
        <authorList>
            <person name="Kawai M."/>
            <person name="Futagami T."/>
            <person name="Toyoda A."/>
            <person name="Takaki Y."/>
            <person name="Nishi S."/>
            <person name="Hori S."/>
            <person name="Arai W."/>
            <person name="Tsubouchi T."/>
            <person name="Morono Y."/>
            <person name="Uchiyama I."/>
            <person name="Ito T."/>
            <person name="Fujiyama A."/>
            <person name="Inagaki F."/>
            <person name="Takami H."/>
        </authorList>
    </citation>
    <scope>NUCLEOTIDE SEQUENCE</scope>
    <source>
        <strain evidence="1">Expedition CK06-06</strain>
    </source>
</reference>
<evidence type="ECO:0000313" key="1">
    <source>
        <dbReference type="EMBL" id="GAI16665.1"/>
    </source>
</evidence>
<accession>X1MPQ0</accession>
<evidence type="ECO:0008006" key="2">
    <source>
        <dbReference type="Google" id="ProtNLM"/>
    </source>
</evidence>